<evidence type="ECO:0000256" key="5">
    <source>
        <dbReference type="ARBA" id="ARBA00022692"/>
    </source>
</evidence>
<dbReference type="SMART" id="SM00174">
    <property type="entry name" value="RHO"/>
    <property type="match status" value="1"/>
</dbReference>
<evidence type="ECO:0000256" key="12">
    <source>
        <dbReference type="ARBA" id="ARBA00022989"/>
    </source>
</evidence>
<dbReference type="InterPro" id="IPR011992">
    <property type="entry name" value="EF-hand-dom_pair"/>
</dbReference>
<feature type="region of interest" description="Disordered" evidence="17">
    <location>
        <begin position="244"/>
        <end position="272"/>
    </location>
</feature>
<comment type="subcellular location">
    <subcellularLocation>
        <location evidence="2">Mitochondrion outer membrane</location>
        <topology evidence="2">Single-pass type IV membrane protein</topology>
    </subcellularLocation>
</comment>
<dbReference type="InterPro" id="IPR013567">
    <property type="entry name" value="EF_hand_assoc_2"/>
</dbReference>
<dbReference type="FunFam" id="3.40.50.300:FF:000553">
    <property type="entry name" value="Mitochondrial Rho GTPase"/>
    <property type="match status" value="1"/>
</dbReference>
<dbReference type="EMBL" id="KZ819330">
    <property type="protein sequence ID" value="PWN19851.1"/>
    <property type="molecule type" value="Genomic_DNA"/>
</dbReference>
<dbReference type="PROSITE" id="PS00018">
    <property type="entry name" value="EF_HAND_1"/>
    <property type="match status" value="2"/>
</dbReference>
<proteinExistence type="inferred from homology"/>
<dbReference type="SUPFAM" id="SSF52540">
    <property type="entry name" value="P-loop containing nucleoside triphosphate hydrolases"/>
    <property type="match status" value="2"/>
</dbReference>
<dbReference type="GO" id="GO:0005525">
    <property type="term" value="F:GTP binding"/>
    <property type="evidence" value="ECO:0007669"/>
    <property type="project" value="UniProtKB-KW"/>
</dbReference>
<dbReference type="InterPro" id="IPR001806">
    <property type="entry name" value="Small_GTPase"/>
</dbReference>
<dbReference type="STRING" id="1684307.A0A316U5W2"/>
<evidence type="ECO:0000256" key="1">
    <source>
        <dbReference type="ARBA" id="ARBA00003481"/>
    </source>
</evidence>
<keyword evidence="14" id="KW-0342">GTP-binding</keyword>
<keyword evidence="8" id="KW-0547">Nucleotide-binding</keyword>
<dbReference type="AlphaFoldDB" id="A0A316U5W2"/>
<keyword evidence="10 21" id="KW-0378">Hydrolase</keyword>
<organism evidence="21 22">
    <name type="scientific">Pseudomicrostroma glucosiphilum</name>
    <dbReference type="NCBI Taxonomy" id="1684307"/>
    <lineage>
        <taxon>Eukaryota</taxon>
        <taxon>Fungi</taxon>
        <taxon>Dikarya</taxon>
        <taxon>Basidiomycota</taxon>
        <taxon>Ustilaginomycotina</taxon>
        <taxon>Exobasidiomycetes</taxon>
        <taxon>Microstromatales</taxon>
        <taxon>Microstromatales incertae sedis</taxon>
        <taxon>Pseudomicrostroma</taxon>
    </lineage>
</organism>
<dbReference type="GO" id="GO:0003924">
    <property type="term" value="F:GTPase activity"/>
    <property type="evidence" value="ECO:0007669"/>
    <property type="project" value="InterPro"/>
</dbReference>
<dbReference type="GeneID" id="37016773"/>
<evidence type="ECO:0000256" key="10">
    <source>
        <dbReference type="ARBA" id="ARBA00022801"/>
    </source>
</evidence>
<feature type="domain" description="Miro" evidence="20">
    <location>
        <begin position="2"/>
        <end position="172"/>
    </location>
</feature>
<feature type="compositionally biased region" description="Gly residues" evidence="17">
    <location>
        <begin position="786"/>
        <end position="818"/>
    </location>
</feature>
<dbReference type="PROSITE" id="PS50222">
    <property type="entry name" value="EF_HAND_2"/>
    <property type="match status" value="2"/>
</dbReference>
<evidence type="ECO:0000256" key="4">
    <source>
        <dbReference type="ARBA" id="ARBA00019119"/>
    </source>
</evidence>
<accession>A0A316U5W2</accession>
<dbReference type="InterPro" id="IPR013566">
    <property type="entry name" value="EF_hand_assoc_1"/>
</dbReference>
<dbReference type="GO" id="GO:0005741">
    <property type="term" value="C:mitochondrial outer membrane"/>
    <property type="evidence" value="ECO:0007669"/>
    <property type="project" value="UniProtKB-SubCell"/>
</dbReference>
<dbReference type="PROSITE" id="PS51419">
    <property type="entry name" value="RAB"/>
    <property type="match status" value="1"/>
</dbReference>
<evidence type="ECO:0000256" key="14">
    <source>
        <dbReference type="ARBA" id="ARBA00023134"/>
    </source>
</evidence>
<dbReference type="InterPro" id="IPR052266">
    <property type="entry name" value="Miro-EF-hand_domain"/>
</dbReference>
<dbReference type="GO" id="GO:0005509">
    <property type="term" value="F:calcium ion binding"/>
    <property type="evidence" value="ECO:0007669"/>
    <property type="project" value="InterPro"/>
</dbReference>
<dbReference type="PROSITE" id="PS51421">
    <property type="entry name" value="RAS"/>
    <property type="match status" value="1"/>
</dbReference>
<comment type="similarity">
    <text evidence="3">Belongs to the mitochondrial Rho GTPase family.</text>
</comment>
<dbReference type="PANTHER" id="PTHR46819">
    <property type="entry name" value="EF-HAND CALCIUM-BINDING DOMAIN-CONTAINING PROTEIN 7"/>
    <property type="match status" value="1"/>
</dbReference>
<feature type="transmembrane region" description="Helical" evidence="18">
    <location>
        <begin position="756"/>
        <end position="777"/>
    </location>
</feature>
<dbReference type="InterPro" id="IPR002048">
    <property type="entry name" value="EF_hand_dom"/>
</dbReference>
<keyword evidence="15 18" id="KW-0472">Membrane</keyword>
<evidence type="ECO:0000256" key="3">
    <source>
        <dbReference type="ARBA" id="ARBA00007981"/>
    </source>
</evidence>
<dbReference type="Pfam" id="PF00071">
    <property type="entry name" value="Ras"/>
    <property type="match status" value="2"/>
</dbReference>
<dbReference type="NCBIfam" id="TIGR00231">
    <property type="entry name" value="small_GTP"/>
    <property type="match status" value="1"/>
</dbReference>
<evidence type="ECO:0000256" key="8">
    <source>
        <dbReference type="ARBA" id="ARBA00022741"/>
    </source>
</evidence>
<gene>
    <name evidence="21" type="ORF">BCV69DRAFT_313589</name>
</gene>
<name>A0A316U5W2_9BASI</name>
<keyword evidence="9" id="KW-1000">Mitochondrion outer membrane</keyword>
<dbReference type="Gene3D" id="3.40.50.300">
    <property type="entry name" value="P-loop containing nucleotide triphosphate hydrolases"/>
    <property type="match status" value="2"/>
</dbReference>
<sequence length="847" mass="89131">MTRDIKVTLAGDADVGKSSLVTALVRDSWSSSVQRVVPEILLPADVTETGVSTRIVDTASSPAQRSHLESSLRSSHVIILVYSIEAPASFDRIPTYWLPYIRSLGINVPVILVGNKIDLRTEAMLNTNEALEDELAPVMAEFKEVESCIETSVKEGINVSEVFYFAQKAVLYPTAPLYNSTSHTLKEPCVDALKRIFKLCDSDKDNLLSDDELNDFQRRCFGAPLQQQELEGIKELVLAAPVSSRPSHPDLREGGGRLSTGGRSAASSVSGASFNGDTSSIYSSHYHPHLREGKLTLAGWLHLHTLFIQRGRLETTWAVLTSYGYSQSLTLSPDYLNPPSFYVPSDCSVELSPYGYSFLTDIFEVHDKDRDGALCQEELRELFETAPGGRHPWEGSGFPNTTVTNEHGAVTLQGWLAQWSMTTLLDYKVTLANLAYLGYPNFVLGGGSTAGGAGPSSLGSGQSSGSGSGSSTHTSSPPPTTTALKLTKRNTRRLFSPSSYYPSSSSTSPNNSTSSTQKKKKKKGDPAERSVFLAYVVGPPGSGKSSLLRAMAGKSFQSHYEPTSHTHSVVSAVEQEGGTERYLVLQEFGSRYEGDALRSASRLAMADVILFVWDSSDTNSFSYISNLRQKYPALAGLPSLFVATKADLDLAQQRHEVQPDVYCRKLGLGRFSPMHVSVLEGIPSTVSGTGGDDLVSGVGSAANGDVGIAGRRGGLTELYSVTCLIAQDPRGSGAIPGGGSRRSGSGLMPASTGGKVAAALGLVALLGLAGTGAYFWMGAGGGTGAGSASSGAGGGTGTGAGGARGRMGSVPGGAGAGRIGTSTTKGSGVGVGVGTGALNWLRKKTEL</sequence>
<keyword evidence="13" id="KW-0496">Mitochondrion</keyword>
<protein>
    <recommendedName>
        <fullName evidence="4">Mitochondrial Rho GTPase 1</fullName>
    </recommendedName>
    <alternativeName>
        <fullName evidence="16">GTPase EF-hand protein of mitochondria 1</fullName>
    </alternativeName>
</protein>
<dbReference type="PRINTS" id="PR00449">
    <property type="entry name" value="RASTRNSFRMNG"/>
</dbReference>
<evidence type="ECO:0000256" key="2">
    <source>
        <dbReference type="ARBA" id="ARBA00004200"/>
    </source>
</evidence>
<feature type="compositionally biased region" description="Low complexity" evidence="17">
    <location>
        <begin position="260"/>
        <end position="272"/>
    </location>
</feature>
<feature type="domain" description="Miro" evidence="20">
    <location>
        <begin position="529"/>
        <end position="697"/>
    </location>
</feature>
<keyword evidence="5 18" id="KW-0812">Transmembrane</keyword>
<keyword evidence="12 18" id="KW-1133">Transmembrane helix</keyword>
<dbReference type="Pfam" id="PF08355">
    <property type="entry name" value="EF_assoc_1"/>
    <property type="match status" value="1"/>
</dbReference>
<evidence type="ECO:0000256" key="17">
    <source>
        <dbReference type="SAM" id="MobiDB-lite"/>
    </source>
</evidence>
<evidence type="ECO:0000259" key="20">
    <source>
        <dbReference type="PROSITE" id="PS51423"/>
    </source>
</evidence>
<dbReference type="OrthoDB" id="10020961at2759"/>
<keyword evidence="7" id="KW-0677">Repeat</keyword>
<keyword evidence="6" id="KW-0479">Metal-binding</keyword>
<reference evidence="21 22" key="1">
    <citation type="journal article" date="2018" name="Mol. Biol. Evol.">
        <title>Broad Genomic Sampling Reveals a Smut Pathogenic Ancestry of the Fungal Clade Ustilaginomycotina.</title>
        <authorList>
            <person name="Kijpornyongpan T."/>
            <person name="Mondo S.J."/>
            <person name="Barry K."/>
            <person name="Sandor L."/>
            <person name="Lee J."/>
            <person name="Lipzen A."/>
            <person name="Pangilinan J."/>
            <person name="LaButti K."/>
            <person name="Hainaut M."/>
            <person name="Henrissat B."/>
            <person name="Grigoriev I.V."/>
            <person name="Spatafora J.W."/>
            <person name="Aime M.C."/>
        </authorList>
    </citation>
    <scope>NUCLEOTIDE SEQUENCE [LARGE SCALE GENOMIC DNA]</scope>
    <source>
        <strain evidence="21 22">MCA 4718</strain>
    </source>
</reference>
<dbReference type="SMART" id="SM00173">
    <property type="entry name" value="RAS"/>
    <property type="match status" value="1"/>
</dbReference>
<dbReference type="Gene3D" id="1.10.238.10">
    <property type="entry name" value="EF-hand"/>
    <property type="match status" value="2"/>
</dbReference>
<dbReference type="PANTHER" id="PTHR46819:SF1">
    <property type="entry name" value="EF-HAND CALCIUM-BINDING DOMAIN-CONTAINING PROTEIN 7"/>
    <property type="match status" value="1"/>
</dbReference>
<feature type="domain" description="EF-hand" evidence="19">
    <location>
        <begin position="354"/>
        <end position="389"/>
    </location>
</feature>
<dbReference type="FunFam" id="1.10.238.10:FF:000474">
    <property type="entry name" value="Mitochondrial Rho GTPase 1"/>
    <property type="match status" value="1"/>
</dbReference>
<evidence type="ECO:0000256" key="15">
    <source>
        <dbReference type="ARBA" id="ARBA00023136"/>
    </source>
</evidence>
<dbReference type="Pfam" id="PF08356">
    <property type="entry name" value="EF_assoc_2"/>
    <property type="match status" value="1"/>
</dbReference>
<dbReference type="SUPFAM" id="SSF47473">
    <property type="entry name" value="EF-hand"/>
    <property type="match status" value="1"/>
</dbReference>
<dbReference type="PROSITE" id="PS51423">
    <property type="entry name" value="MIRO"/>
    <property type="match status" value="2"/>
</dbReference>
<evidence type="ECO:0000256" key="16">
    <source>
        <dbReference type="ARBA" id="ARBA00032646"/>
    </source>
</evidence>
<dbReference type="InterPro" id="IPR018247">
    <property type="entry name" value="EF_Hand_1_Ca_BS"/>
</dbReference>
<evidence type="ECO:0000313" key="22">
    <source>
        <dbReference type="Proteomes" id="UP000245942"/>
    </source>
</evidence>
<dbReference type="Proteomes" id="UP000245942">
    <property type="component" value="Unassembled WGS sequence"/>
</dbReference>
<dbReference type="InterPro" id="IPR005225">
    <property type="entry name" value="Small_GTP-bd"/>
</dbReference>
<dbReference type="InterPro" id="IPR020860">
    <property type="entry name" value="MIRO_dom"/>
</dbReference>
<evidence type="ECO:0000256" key="13">
    <source>
        <dbReference type="ARBA" id="ARBA00023128"/>
    </source>
</evidence>
<feature type="region of interest" description="Disordered" evidence="17">
    <location>
        <begin position="452"/>
        <end position="526"/>
    </location>
</feature>
<dbReference type="SMART" id="SM00054">
    <property type="entry name" value="EFh"/>
    <property type="match status" value="2"/>
</dbReference>
<evidence type="ECO:0000259" key="19">
    <source>
        <dbReference type="PROSITE" id="PS50222"/>
    </source>
</evidence>
<evidence type="ECO:0000256" key="11">
    <source>
        <dbReference type="ARBA" id="ARBA00022837"/>
    </source>
</evidence>
<evidence type="ECO:0000256" key="6">
    <source>
        <dbReference type="ARBA" id="ARBA00022723"/>
    </source>
</evidence>
<keyword evidence="22" id="KW-1185">Reference proteome</keyword>
<comment type="function">
    <text evidence="1">Mitochondrial GTPase involved in mitochondrial trafficking. Probably involved in control of anterograde transport of mitochondria and their subcellular distribution.</text>
</comment>
<dbReference type="SMART" id="SM00175">
    <property type="entry name" value="RAB"/>
    <property type="match status" value="1"/>
</dbReference>
<evidence type="ECO:0000256" key="9">
    <source>
        <dbReference type="ARBA" id="ARBA00022787"/>
    </source>
</evidence>
<keyword evidence="11" id="KW-0106">Calcium</keyword>
<evidence type="ECO:0000313" key="21">
    <source>
        <dbReference type="EMBL" id="PWN19851.1"/>
    </source>
</evidence>
<feature type="region of interest" description="Disordered" evidence="17">
    <location>
        <begin position="786"/>
        <end position="827"/>
    </location>
</feature>
<feature type="domain" description="EF-hand" evidence="19">
    <location>
        <begin position="188"/>
        <end position="223"/>
    </location>
</feature>
<dbReference type="CDD" id="cd01892">
    <property type="entry name" value="Miro2"/>
    <property type="match status" value="1"/>
</dbReference>
<evidence type="ECO:0000256" key="18">
    <source>
        <dbReference type="SAM" id="Phobius"/>
    </source>
</evidence>
<evidence type="ECO:0000256" key="7">
    <source>
        <dbReference type="ARBA" id="ARBA00022737"/>
    </source>
</evidence>
<dbReference type="RefSeq" id="XP_025347011.1">
    <property type="nucleotide sequence ID" value="XM_025495039.1"/>
</dbReference>
<feature type="compositionally biased region" description="Low complexity" evidence="17">
    <location>
        <begin position="496"/>
        <end position="516"/>
    </location>
</feature>
<dbReference type="InterPro" id="IPR027417">
    <property type="entry name" value="P-loop_NTPase"/>
</dbReference>